<evidence type="ECO:0000313" key="1">
    <source>
        <dbReference type="EMBL" id="GBO31908.1"/>
    </source>
</evidence>
<name>A0A4Y2W5U7_ARAVE</name>
<accession>A0A4Y2W5U7</accession>
<sequence>MEPRVLFMIRHEQRPLFPHKANEHVQRGADKPQDMINLDNCFGPLAAVHSQYVDCQSACGSPGPLRAEPSSGAKY</sequence>
<dbReference type="AlphaFoldDB" id="A0A4Y2W5U7"/>
<dbReference type="EMBL" id="BGPR01055302">
    <property type="protein sequence ID" value="GBO31908.1"/>
    <property type="molecule type" value="Genomic_DNA"/>
</dbReference>
<dbReference type="Proteomes" id="UP000499080">
    <property type="component" value="Unassembled WGS sequence"/>
</dbReference>
<proteinExistence type="predicted"/>
<organism evidence="1 2">
    <name type="scientific">Araneus ventricosus</name>
    <name type="common">Orbweaver spider</name>
    <name type="synonym">Epeira ventricosa</name>
    <dbReference type="NCBI Taxonomy" id="182803"/>
    <lineage>
        <taxon>Eukaryota</taxon>
        <taxon>Metazoa</taxon>
        <taxon>Ecdysozoa</taxon>
        <taxon>Arthropoda</taxon>
        <taxon>Chelicerata</taxon>
        <taxon>Arachnida</taxon>
        <taxon>Araneae</taxon>
        <taxon>Araneomorphae</taxon>
        <taxon>Entelegynae</taxon>
        <taxon>Araneoidea</taxon>
        <taxon>Araneidae</taxon>
        <taxon>Araneus</taxon>
    </lineage>
</organism>
<reference evidence="1 2" key="1">
    <citation type="journal article" date="2019" name="Sci. Rep.">
        <title>Orb-weaving spider Araneus ventricosus genome elucidates the spidroin gene catalogue.</title>
        <authorList>
            <person name="Kono N."/>
            <person name="Nakamura H."/>
            <person name="Ohtoshi R."/>
            <person name="Moran D.A.P."/>
            <person name="Shinohara A."/>
            <person name="Yoshida Y."/>
            <person name="Fujiwara M."/>
            <person name="Mori M."/>
            <person name="Tomita M."/>
            <person name="Arakawa K."/>
        </authorList>
    </citation>
    <scope>NUCLEOTIDE SEQUENCE [LARGE SCALE GENOMIC DNA]</scope>
</reference>
<comment type="caution">
    <text evidence="1">The sequence shown here is derived from an EMBL/GenBank/DDBJ whole genome shotgun (WGS) entry which is preliminary data.</text>
</comment>
<gene>
    <name evidence="1" type="ORF">AVEN_206162_1</name>
</gene>
<keyword evidence="2" id="KW-1185">Reference proteome</keyword>
<evidence type="ECO:0000313" key="2">
    <source>
        <dbReference type="Proteomes" id="UP000499080"/>
    </source>
</evidence>
<protein>
    <submittedName>
        <fullName evidence="1">Uncharacterized protein</fullName>
    </submittedName>
</protein>